<dbReference type="AlphaFoldDB" id="A0A2M8LA33"/>
<dbReference type="SMART" id="SM00760">
    <property type="entry name" value="Bac_DnaA_C"/>
    <property type="match status" value="1"/>
</dbReference>
<dbReference type="Gene3D" id="1.10.1750.10">
    <property type="match status" value="1"/>
</dbReference>
<proteinExistence type="predicted"/>
<evidence type="ECO:0000313" key="2">
    <source>
        <dbReference type="EMBL" id="PJE73483.1"/>
    </source>
</evidence>
<name>A0A2M8LA33_9BACT</name>
<sequence length="202" mass="23815">MFSSDKSPQHIVGLEERLRSRFEGGMMIDVSPPEYEERLAILKVKISQKNFTLDEEVINYIAEVIKENIRELEGALNSIIGQSKIRGRILTLSEVEDILRKKIKPIKVVDAEHVIKTILNYYKITEKNLTERTRRKEIVKPRQIAMYILRNDLNTSYPHIGRRFGQKDHTTVIHAYKKISEEIRRDKKLEQEINNIRDIIYK</sequence>
<dbReference type="PANTHER" id="PTHR30050">
    <property type="entry name" value="CHROMOSOMAL REPLICATION INITIATOR PROTEIN DNAA"/>
    <property type="match status" value="1"/>
</dbReference>
<dbReference type="InterPro" id="IPR018312">
    <property type="entry name" value="Chromosome_initiator_DnaA_CS"/>
</dbReference>
<dbReference type="SUPFAM" id="SSF48295">
    <property type="entry name" value="TrpR-like"/>
    <property type="match status" value="1"/>
</dbReference>
<dbReference type="GO" id="GO:0006275">
    <property type="term" value="P:regulation of DNA replication"/>
    <property type="evidence" value="ECO:0007669"/>
    <property type="project" value="InterPro"/>
</dbReference>
<dbReference type="InterPro" id="IPR010921">
    <property type="entry name" value="Trp_repressor/repl_initiator"/>
</dbReference>
<dbReference type="Proteomes" id="UP000230959">
    <property type="component" value="Unassembled WGS sequence"/>
</dbReference>
<dbReference type="Gene3D" id="1.10.8.60">
    <property type="match status" value="1"/>
</dbReference>
<comment type="caution">
    <text evidence="2">The sequence shown here is derived from an EMBL/GenBank/DDBJ whole genome shotgun (WGS) entry which is preliminary data.</text>
</comment>
<dbReference type="InterPro" id="IPR027417">
    <property type="entry name" value="P-loop_NTPase"/>
</dbReference>
<dbReference type="CDD" id="cd06571">
    <property type="entry name" value="Bac_DnaA_C"/>
    <property type="match status" value="1"/>
</dbReference>
<dbReference type="GO" id="GO:0003688">
    <property type="term" value="F:DNA replication origin binding"/>
    <property type="evidence" value="ECO:0007669"/>
    <property type="project" value="InterPro"/>
</dbReference>
<gene>
    <name evidence="2" type="ORF">COV02_02355</name>
</gene>
<dbReference type="PROSITE" id="PS01008">
    <property type="entry name" value="DNAA"/>
    <property type="match status" value="1"/>
</dbReference>
<evidence type="ECO:0000259" key="1">
    <source>
        <dbReference type="SMART" id="SM00760"/>
    </source>
</evidence>
<dbReference type="SUPFAM" id="SSF52540">
    <property type="entry name" value="P-loop containing nucleoside triphosphate hydrolases"/>
    <property type="match status" value="1"/>
</dbReference>
<dbReference type="Pfam" id="PF08299">
    <property type="entry name" value="Bac_DnaA_C"/>
    <property type="match status" value="1"/>
</dbReference>
<accession>A0A2M8LA33</accession>
<dbReference type="GO" id="GO:0005524">
    <property type="term" value="F:ATP binding"/>
    <property type="evidence" value="ECO:0007669"/>
    <property type="project" value="InterPro"/>
</dbReference>
<feature type="domain" description="Chromosomal replication initiator DnaA C-terminal" evidence="1">
    <location>
        <begin position="110"/>
        <end position="179"/>
    </location>
</feature>
<dbReference type="PANTHER" id="PTHR30050:SF2">
    <property type="entry name" value="CHROMOSOMAL REPLICATION INITIATOR PROTEIN DNAA"/>
    <property type="match status" value="1"/>
</dbReference>
<reference evidence="3" key="1">
    <citation type="submission" date="2017-09" db="EMBL/GenBank/DDBJ databases">
        <title>Depth-based differentiation of microbial function through sediment-hosted aquifers and enrichment of novel symbionts in the deep terrestrial subsurface.</title>
        <authorList>
            <person name="Probst A.J."/>
            <person name="Ladd B."/>
            <person name="Jarett J.K."/>
            <person name="Geller-Mcgrath D.E."/>
            <person name="Sieber C.M.K."/>
            <person name="Emerson J.B."/>
            <person name="Anantharaman K."/>
            <person name="Thomas B.C."/>
            <person name="Malmstrom R."/>
            <person name="Stieglmeier M."/>
            <person name="Klingl A."/>
            <person name="Woyke T."/>
            <person name="Ryan C.M."/>
            <person name="Banfield J.F."/>
        </authorList>
    </citation>
    <scope>NUCLEOTIDE SEQUENCE [LARGE SCALE GENOMIC DNA]</scope>
</reference>
<evidence type="ECO:0000313" key="3">
    <source>
        <dbReference type="Proteomes" id="UP000230959"/>
    </source>
</evidence>
<dbReference type="EMBL" id="PFER01000035">
    <property type="protein sequence ID" value="PJE73483.1"/>
    <property type="molecule type" value="Genomic_DNA"/>
</dbReference>
<dbReference type="InterPro" id="IPR013159">
    <property type="entry name" value="DnaA_C"/>
</dbReference>
<protein>
    <recommendedName>
        <fullName evidence="1">Chromosomal replication initiator DnaA C-terminal domain-containing protein</fullName>
    </recommendedName>
</protein>
<dbReference type="GO" id="GO:0005886">
    <property type="term" value="C:plasma membrane"/>
    <property type="evidence" value="ECO:0007669"/>
    <property type="project" value="TreeGrafter"/>
</dbReference>
<organism evidence="2 3">
    <name type="scientific">Candidatus Terrybacteria bacterium CG10_big_fil_rev_8_21_14_0_10_41_10</name>
    <dbReference type="NCBI Taxonomy" id="1975026"/>
    <lineage>
        <taxon>Bacteria</taxon>
        <taxon>Candidatus Terryibacteriota</taxon>
    </lineage>
</organism>
<dbReference type="GO" id="GO:0006270">
    <property type="term" value="P:DNA replication initiation"/>
    <property type="evidence" value="ECO:0007669"/>
    <property type="project" value="InterPro"/>
</dbReference>